<dbReference type="FunFam" id="1.10.287.130:FF:000008">
    <property type="entry name" value="Two-component sensor histidine kinase"/>
    <property type="match status" value="1"/>
</dbReference>
<dbReference type="InterPro" id="IPR004358">
    <property type="entry name" value="Sig_transdc_His_kin-like_C"/>
</dbReference>
<feature type="domain" description="Histidine kinase" evidence="15">
    <location>
        <begin position="140"/>
        <end position="361"/>
    </location>
</feature>
<dbReference type="Gene3D" id="1.10.287.130">
    <property type="match status" value="1"/>
</dbReference>
<dbReference type="PROSITE" id="PS50885">
    <property type="entry name" value="HAMP"/>
    <property type="match status" value="1"/>
</dbReference>
<dbReference type="PANTHER" id="PTHR45528:SF8">
    <property type="entry name" value="HISTIDINE KINASE"/>
    <property type="match status" value="1"/>
</dbReference>
<keyword evidence="7 14" id="KW-0812">Transmembrane</keyword>
<evidence type="ECO:0000259" key="16">
    <source>
        <dbReference type="PROSITE" id="PS50885"/>
    </source>
</evidence>
<organism evidence="17 18">
    <name type="scientific">Paenibacillus albilobatus</name>
    <dbReference type="NCBI Taxonomy" id="2716884"/>
    <lineage>
        <taxon>Bacteria</taxon>
        <taxon>Bacillati</taxon>
        <taxon>Bacillota</taxon>
        <taxon>Bacilli</taxon>
        <taxon>Bacillales</taxon>
        <taxon>Paenibacillaceae</taxon>
        <taxon>Paenibacillus</taxon>
    </lineage>
</organism>
<evidence type="ECO:0000256" key="9">
    <source>
        <dbReference type="ARBA" id="ARBA00022777"/>
    </source>
</evidence>
<dbReference type="PANTHER" id="PTHR45528">
    <property type="entry name" value="SENSOR HISTIDINE KINASE CPXA"/>
    <property type="match status" value="1"/>
</dbReference>
<dbReference type="Proteomes" id="UP000679779">
    <property type="component" value="Unassembled WGS sequence"/>
</dbReference>
<comment type="catalytic activity">
    <reaction evidence="1">
        <text>ATP + protein L-histidine = ADP + protein N-phospho-L-histidine.</text>
        <dbReference type="EC" id="2.7.13.3"/>
    </reaction>
</comment>
<evidence type="ECO:0000256" key="7">
    <source>
        <dbReference type="ARBA" id="ARBA00022692"/>
    </source>
</evidence>
<dbReference type="InterPro" id="IPR005467">
    <property type="entry name" value="His_kinase_dom"/>
</dbReference>
<evidence type="ECO:0000313" key="18">
    <source>
        <dbReference type="Proteomes" id="UP000679779"/>
    </source>
</evidence>
<feature type="transmembrane region" description="Helical" evidence="14">
    <location>
        <begin position="21"/>
        <end position="42"/>
    </location>
</feature>
<keyword evidence="11 14" id="KW-1133">Transmembrane helix</keyword>
<comment type="caution">
    <text evidence="17">The sequence shown here is derived from an EMBL/GenBank/DDBJ whole genome shotgun (WGS) entry which is preliminary data.</text>
</comment>
<keyword evidence="12" id="KW-0902">Two-component regulatory system</keyword>
<dbReference type="InterPro" id="IPR003661">
    <property type="entry name" value="HisK_dim/P_dom"/>
</dbReference>
<name>A0A919XFW2_9BACL</name>
<evidence type="ECO:0000256" key="10">
    <source>
        <dbReference type="ARBA" id="ARBA00022840"/>
    </source>
</evidence>
<keyword evidence="4" id="KW-1003">Cell membrane</keyword>
<dbReference type="InterPro" id="IPR036097">
    <property type="entry name" value="HisK_dim/P_sf"/>
</dbReference>
<dbReference type="SMART" id="SM00304">
    <property type="entry name" value="HAMP"/>
    <property type="match status" value="1"/>
</dbReference>
<keyword evidence="10" id="KW-0067">ATP-binding</keyword>
<dbReference type="CDD" id="cd06225">
    <property type="entry name" value="HAMP"/>
    <property type="match status" value="1"/>
</dbReference>
<keyword evidence="8" id="KW-0547">Nucleotide-binding</keyword>
<evidence type="ECO:0000259" key="15">
    <source>
        <dbReference type="PROSITE" id="PS50109"/>
    </source>
</evidence>
<dbReference type="AlphaFoldDB" id="A0A919XFW2"/>
<evidence type="ECO:0000256" key="11">
    <source>
        <dbReference type="ARBA" id="ARBA00022989"/>
    </source>
</evidence>
<dbReference type="Gene3D" id="3.30.565.10">
    <property type="entry name" value="Histidine kinase-like ATPase, C-terminal domain"/>
    <property type="match status" value="1"/>
</dbReference>
<keyword evidence="9" id="KW-0418">Kinase</keyword>
<dbReference type="PROSITE" id="PS50109">
    <property type="entry name" value="HIS_KIN"/>
    <property type="match status" value="1"/>
</dbReference>
<dbReference type="SMART" id="SM00387">
    <property type="entry name" value="HATPase_c"/>
    <property type="match status" value="1"/>
</dbReference>
<evidence type="ECO:0000256" key="5">
    <source>
        <dbReference type="ARBA" id="ARBA00022553"/>
    </source>
</evidence>
<reference evidence="17" key="1">
    <citation type="submission" date="2021-03" db="EMBL/GenBank/DDBJ databases">
        <title>Antimicrobial resistance genes in bacteria isolated from Japanese honey, and their potential for conferring macrolide and lincosamide resistance in the American foulbrood pathogen Paenibacillus larvae.</title>
        <authorList>
            <person name="Okamoto M."/>
            <person name="Kumagai M."/>
            <person name="Kanamori H."/>
            <person name="Takamatsu D."/>
        </authorList>
    </citation>
    <scope>NUCLEOTIDE SEQUENCE</scope>
    <source>
        <strain evidence="17">J2TS6</strain>
    </source>
</reference>
<protein>
    <recommendedName>
        <fullName evidence="3">histidine kinase</fullName>
        <ecNumber evidence="3">2.7.13.3</ecNumber>
    </recommendedName>
</protein>
<evidence type="ECO:0000256" key="14">
    <source>
        <dbReference type="SAM" id="Phobius"/>
    </source>
</evidence>
<dbReference type="FunFam" id="3.30.565.10:FF:000006">
    <property type="entry name" value="Sensor histidine kinase WalK"/>
    <property type="match status" value="1"/>
</dbReference>
<evidence type="ECO:0000256" key="8">
    <source>
        <dbReference type="ARBA" id="ARBA00022741"/>
    </source>
</evidence>
<keyword evidence="6" id="KW-0808">Transferase</keyword>
<feature type="transmembrane region" description="Helical" evidence="14">
    <location>
        <begin position="48"/>
        <end position="71"/>
    </location>
</feature>
<dbReference type="InterPro" id="IPR036890">
    <property type="entry name" value="HATPase_C_sf"/>
</dbReference>
<dbReference type="RefSeq" id="WP_236575348.1">
    <property type="nucleotide sequence ID" value="NZ_BORQ01000001.1"/>
</dbReference>
<dbReference type="InterPro" id="IPR003594">
    <property type="entry name" value="HATPase_dom"/>
</dbReference>
<evidence type="ECO:0000256" key="2">
    <source>
        <dbReference type="ARBA" id="ARBA00004651"/>
    </source>
</evidence>
<dbReference type="Gene3D" id="6.10.340.10">
    <property type="match status" value="1"/>
</dbReference>
<dbReference type="SUPFAM" id="SSF55874">
    <property type="entry name" value="ATPase domain of HSP90 chaperone/DNA topoisomerase II/histidine kinase"/>
    <property type="match status" value="1"/>
</dbReference>
<feature type="domain" description="HAMP" evidence="16">
    <location>
        <begin position="73"/>
        <end position="125"/>
    </location>
</feature>
<sequence length="362" mass="41345">MSKEFFSFLASFLTGKKNIRVRMFWAALFSFLLMVALSYILAYLSVNLISLGPVGSFAFLVVTFLFFFFMLTRPIVRYLRRLADGLMTIASGNLDYRLPDSGEDELGEVAKSINFMAEQLQEKINLERRIEQSKMELITGVSHDLRTPLTSLIGYLNLLKHDDYANLDLEEHKRYVDNAYNKSQQLKQLIDDLFEYTRLTSGTANLSLKKIDLGGLLEQIINEFEPIAQENALSVRLIRDPGPMYASIDTEKMVRAIDNLLMNALKFSFKPGKITVRLLDNYGQIYFAVENFGKPIAKEQEKLLFERFYKADPSRSEYRASPGAGLGLSIAKNIAELHGGRIGLKHENGHFTFFIELPRWSE</sequence>
<dbReference type="SUPFAM" id="SSF158472">
    <property type="entry name" value="HAMP domain-like"/>
    <property type="match status" value="1"/>
</dbReference>
<dbReference type="Pfam" id="PF02518">
    <property type="entry name" value="HATPase_c"/>
    <property type="match status" value="1"/>
</dbReference>
<evidence type="ECO:0000256" key="6">
    <source>
        <dbReference type="ARBA" id="ARBA00022679"/>
    </source>
</evidence>
<evidence type="ECO:0000256" key="1">
    <source>
        <dbReference type="ARBA" id="ARBA00000085"/>
    </source>
</evidence>
<dbReference type="CDD" id="cd00075">
    <property type="entry name" value="HATPase"/>
    <property type="match status" value="1"/>
</dbReference>
<dbReference type="PRINTS" id="PR00344">
    <property type="entry name" value="BCTRLSENSOR"/>
</dbReference>
<dbReference type="GO" id="GO:0005886">
    <property type="term" value="C:plasma membrane"/>
    <property type="evidence" value="ECO:0007669"/>
    <property type="project" value="UniProtKB-SubCell"/>
</dbReference>
<dbReference type="SUPFAM" id="SSF47384">
    <property type="entry name" value="Homodimeric domain of signal transducing histidine kinase"/>
    <property type="match status" value="1"/>
</dbReference>
<evidence type="ECO:0000256" key="12">
    <source>
        <dbReference type="ARBA" id="ARBA00023012"/>
    </source>
</evidence>
<keyword evidence="18" id="KW-1185">Reference proteome</keyword>
<dbReference type="InterPro" id="IPR050398">
    <property type="entry name" value="HssS/ArlS-like"/>
</dbReference>
<gene>
    <name evidence="17" type="ORF">J2TS6_08140</name>
</gene>
<evidence type="ECO:0000313" key="17">
    <source>
        <dbReference type="EMBL" id="GIO29673.1"/>
    </source>
</evidence>
<dbReference type="GO" id="GO:0000155">
    <property type="term" value="F:phosphorelay sensor kinase activity"/>
    <property type="evidence" value="ECO:0007669"/>
    <property type="project" value="InterPro"/>
</dbReference>
<dbReference type="GO" id="GO:0005524">
    <property type="term" value="F:ATP binding"/>
    <property type="evidence" value="ECO:0007669"/>
    <property type="project" value="UniProtKB-KW"/>
</dbReference>
<dbReference type="CDD" id="cd00082">
    <property type="entry name" value="HisKA"/>
    <property type="match status" value="1"/>
</dbReference>
<keyword evidence="13 14" id="KW-0472">Membrane</keyword>
<accession>A0A919XFW2</accession>
<comment type="subcellular location">
    <subcellularLocation>
        <location evidence="2">Cell membrane</location>
        <topology evidence="2">Multi-pass membrane protein</topology>
    </subcellularLocation>
</comment>
<dbReference type="Pfam" id="PF00512">
    <property type="entry name" value="HisKA"/>
    <property type="match status" value="1"/>
</dbReference>
<proteinExistence type="predicted"/>
<evidence type="ECO:0000256" key="3">
    <source>
        <dbReference type="ARBA" id="ARBA00012438"/>
    </source>
</evidence>
<dbReference type="InterPro" id="IPR003660">
    <property type="entry name" value="HAMP_dom"/>
</dbReference>
<keyword evidence="5" id="KW-0597">Phosphoprotein</keyword>
<dbReference type="EC" id="2.7.13.3" evidence="3"/>
<dbReference type="Pfam" id="PF00672">
    <property type="entry name" value="HAMP"/>
    <property type="match status" value="1"/>
</dbReference>
<evidence type="ECO:0000256" key="13">
    <source>
        <dbReference type="ARBA" id="ARBA00023136"/>
    </source>
</evidence>
<dbReference type="SMART" id="SM00388">
    <property type="entry name" value="HisKA"/>
    <property type="match status" value="1"/>
</dbReference>
<dbReference type="EMBL" id="BORQ01000001">
    <property type="protein sequence ID" value="GIO29673.1"/>
    <property type="molecule type" value="Genomic_DNA"/>
</dbReference>
<evidence type="ECO:0000256" key="4">
    <source>
        <dbReference type="ARBA" id="ARBA00022475"/>
    </source>
</evidence>